<reference evidence="7 8" key="1">
    <citation type="submission" date="2017-11" db="EMBL/GenBank/DDBJ databases">
        <title>De novo assembly and phasing of dikaryotic genomes from two isolates of Puccinia coronata f. sp. avenae, the causal agent of oat crown rust.</title>
        <authorList>
            <person name="Miller M.E."/>
            <person name="Zhang Y."/>
            <person name="Omidvar V."/>
            <person name="Sperschneider J."/>
            <person name="Schwessinger B."/>
            <person name="Raley C."/>
            <person name="Palmer J.M."/>
            <person name="Garnica D."/>
            <person name="Upadhyaya N."/>
            <person name="Rathjen J."/>
            <person name="Taylor J.M."/>
            <person name="Park R.F."/>
            <person name="Dodds P.N."/>
            <person name="Hirsch C.D."/>
            <person name="Kianian S.F."/>
            <person name="Figueroa M."/>
        </authorList>
    </citation>
    <scope>NUCLEOTIDE SEQUENCE [LARGE SCALE GENOMIC DNA]</scope>
    <source>
        <strain evidence="7">12SD80</strain>
    </source>
</reference>
<evidence type="ECO:0000256" key="3">
    <source>
        <dbReference type="ARBA" id="ARBA00022833"/>
    </source>
</evidence>
<gene>
    <name evidence="7" type="ORF">PCASD_21312</name>
</gene>
<accession>A0A2N5SKD9</accession>
<feature type="domain" description="C2H2-type" evidence="6">
    <location>
        <begin position="381"/>
        <end position="410"/>
    </location>
</feature>
<dbReference type="EMBL" id="PGCI01000843">
    <property type="protein sequence ID" value="PLW13693.1"/>
    <property type="molecule type" value="Genomic_DNA"/>
</dbReference>
<feature type="domain" description="C2H2-type" evidence="6">
    <location>
        <begin position="351"/>
        <end position="380"/>
    </location>
</feature>
<feature type="region of interest" description="Disordered" evidence="5">
    <location>
        <begin position="296"/>
        <end position="317"/>
    </location>
</feature>
<dbReference type="Pfam" id="PF00096">
    <property type="entry name" value="zf-C2H2"/>
    <property type="match status" value="2"/>
</dbReference>
<dbReference type="SMART" id="SM00355">
    <property type="entry name" value="ZnF_C2H2"/>
    <property type="match status" value="2"/>
</dbReference>
<sequence length="427" mass="47292">MLDLMTYDLPSQLRPNRPPSIITWLHGTNAPQSDMGESYYEALPSPSSTATFSALPTPTGTSFSPDCFYLPLEENPPIDINVNHFNVDLPLPVQSNVLHSPSHLDLHSGLGYFPPVGAVPEASYWQCGGNNHQFVNSPASYCCSLDSYMEYPTGLLPASSTSHANVYHHNSLELSSRRNSSTPPSAFDPAPSFGYMATEPGFLGPLEQQSAHPGGVPWTDLRNAPITLANINYPNNANTNKRTISQEMEAEDEQVSCKRRYSTDSDKENIDPFQADNLSSLLKRVQLVGSRLKPGPKSKFTLVQHPPPGANAKGVTPCKQDSGITKDILKCLYRTEYYPSETAEGPKIKRHFCKIEDCGRSFARKTAIESHLQTHLEDKPFICSRPDCNAAFVRQHDLRRHEQIHSKSKSYICVWSASFPLILFAAP</sequence>
<evidence type="ECO:0000259" key="6">
    <source>
        <dbReference type="PROSITE" id="PS50157"/>
    </source>
</evidence>
<dbReference type="PANTHER" id="PTHR23235:SF120">
    <property type="entry name" value="KRUPPEL-LIKE FACTOR 15"/>
    <property type="match status" value="1"/>
</dbReference>
<dbReference type="PROSITE" id="PS00028">
    <property type="entry name" value="ZINC_FINGER_C2H2_1"/>
    <property type="match status" value="2"/>
</dbReference>
<dbReference type="InterPro" id="IPR013087">
    <property type="entry name" value="Znf_C2H2_type"/>
</dbReference>
<dbReference type="GO" id="GO:0008270">
    <property type="term" value="F:zinc ion binding"/>
    <property type="evidence" value="ECO:0007669"/>
    <property type="project" value="UniProtKB-KW"/>
</dbReference>
<evidence type="ECO:0000313" key="8">
    <source>
        <dbReference type="Proteomes" id="UP000235392"/>
    </source>
</evidence>
<evidence type="ECO:0000313" key="7">
    <source>
        <dbReference type="EMBL" id="PLW13693.1"/>
    </source>
</evidence>
<evidence type="ECO:0000256" key="2">
    <source>
        <dbReference type="ARBA" id="ARBA00022771"/>
    </source>
</evidence>
<dbReference type="InterPro" id="IPR036236">
    <property type="entry name" value="Znf_C2H2_sf"/>
</dbReference>
<keyword evidence="2 4" id="KW-0863">Zinc-finger</keyword>
<dbReference type="Proteomes" id="UP000235392">
    <property type="component" value="Unassembled WGS sequence"/>
</dbReference>
<dbReference type="Gene3D" id="3.30.160.60">
    <property type="entry name" value="Classic Zinc Finger"/>
    <property type="match status" value="2"/>
</dbReference>
<dbReference type="SUPFAM" id="SSF57667">
    <property type="entry name" value="beta-beta-alpha zinc fingers"/>
    <property type="match status" value="1"/>
</dbReference>
<dbReference type="GO" id="GO:0000981">
    <property type="term" value="F:DNA-binding transcription factor activity, RNA polymerase II-specific"/>
    <property type="evidence" value="ECO:0007669"/>
    <property type="project" value="TreeGrafter"/>
</dbReference>
<evidence type="ECO:0000256" key="1">
    <source>
        <dbReference type="ARBA" id="ARBA00022723"/>
    </source>
</evidence>
<dbReference type="AlphaFoldDB" id="A0A2N5SKD9"/>
<keyword evidence="3" id="KW-0862">Zinc</keyword>
<name>A0A2N5SKD9_9BASI</name>
<comment type="caution">
    <text evidence="7">The sequence shown here is derived from an EMBL/GenBank/DDBJ whole genome shotgun (WGS) entry which is preliminary data.</text>
</comment>
<dbReference type="GO" id="GO:0000978">
    <property type="term" value="F:RNA polymerase II cis-regulatory region sequence-specific DNA binding"/>
    <property type="evidence" value="ECO:0007669"/>
    <property type="project" value="TreeGrafter"/>
</dbReference>
<protein>
    <recommendedName>
        <fullName evidence="6">C2H2-type domain-containing protein</fullName>
    </recommendedName>
</protein>
<organism evidence="7 8">
    <name type="scientific">Puccinia coronata f. sp. avenae</name>
    <dbReference type="NCBI Taxonomy" id="200324"/>
    <lineage>
        <taxon>Eukaryota</taxon>
        <taxon>Fungi</taxon>
        <taxon>Dikarya</taxon>
        <taxon>Basidiomycota</taxon>
        <taxon>Pucciniomycotina</taxon>
        <taxon>Pucciniomycetes</taxon>
        <taxon>Pucciniales</taxon>
        <taxon>Pucciniaceae</taxon>
        <taxon>Puccinia</taxon>
    </lineage>
</organism>
<evidence type="ECO:0000256" key="4">
    <source>
        <dbReference type="PROSITE-ProRule" id="PRU00042"/>
    </source>
</evidence>
<evidence type="ECO:0000256" key="5">
    <source>
        <dbReference type="SAM" id="MobiDB-lite"/>
    </source>
</evidence>
<dbReference type="PANTHER" id="PTHR23235">
    <property type="entry name" value="KRUEPPEL-LIKE TRANSCRIPTION FACTOR"/>
    <property type="match status" value="1"/>
</dbReference>
<dbReference type="PROSITE" id="PS50157">
    <property type="entry name" value="ZINC_FINGER_C2H2_2"/>
    <property type="match status" value="2"/>
</dbReference>
<keyword evidence="1" id="KW-0479">Metal-binding</keyword>
<proteinExistence type="predicted"/>